<gene>
    <name evidence="1" type="ORF">C24_LOCUS7741</name>
</gene>
<reference evidence="1 2" key="1">
    <citation type="submission" date="2019-12" db="EMBL/GenBank/DDBJ databases">
        <authorList>
            <person name="Jiao W.-B."/>
            <person name="Schneeberger K."/>
        </authorList>
    </citation>
    <scope>NUCLEOTIDE SEQUENCE [LARGE SCALE GENOMIC DNA]</scope>
    <source>
        <strain evidence="2">cv. C24</strain>
    </source>
</reference>
<dbReference type="Proteomes" id="UP000434276">
    <property type="component" value="Unassembled WGS sequence"/>
</dbReference>
<sequence length="61" mass="7073">MNQDSFYNKAASNPRLTWNEVIQSVQSDLVQANVFSQLNDYSQIMNEDNMFNKAAKKPRMT</sequence>
<evidence type="ECO:0000313" key="1">
    <source>
        <dbReference type="EMBL" id="CAA0361933.1"/>
    </source>
</evidence>
<protein>
    <submittedName>
        <fullName evidence="1">Uncharacterized protein</fullName>
    </submittedName>
</protein>
<evidence type="ECO:0000313" key="2">
    <source>
        <dbReference type="Proteomes" id="UP000434276"/>
    </source>
</evidence>
<dbReference type="EMBL" id="CACSHJ010000088">
    <property type="protein sequence ID" value="CAA0361933.1"/>
    <property type="molecule type" value="Genomic_DNA"/>
</dbReference>
<accession>A0A5S9WYH2</accession>
<dbReference type="AlphaFoldDB" id="A0A5S9WYH2"/>
<organism evidence="1 2">
    <name type="scientific">Arabidopsis thaliana</name>
    <name type="common">Mouse-ear cress</name>
    <dbReference type="NCBI Taxonomy" id="3702"/>
    <lineage>
        <taxon>Eukaryota</taxon>
        <taxon>Viridiplantae</taxon>
        <taxon>Streptophyta</taxon>
        <taxon>Embryophyta</taxon>
        <taxon>Tracheophyta</taxon>
        <taxon>Spermatophyta</taxon>
        <taxon>Magnoliopsida</taxon>
        <taxon>eudicotyledons</taxon>
        <taxon>Gunneridae</taxon>
        <taxon>Pentapetalae</taxon>
        <taxon>rosids</taxon>
        <taxon>malvids</taxon>
        <taxon>Brassicales</taxon>
        <taxon>Brassicaceae</taxon>
        <taxon>Camelineae</taxon>
        <taxon>Arabidopsis</taxon>
    </lineage>
</organism>
<name>A0A5S9WYH2_ARATH</name>
<proteinExistence type="predicted"/>
<dbReference type="ExpressionAtlas" id="A0A5S9WYH2">
    <property type="expression patterns" value="baseline and differential"/>
</dbReference>